<dbReference type="Pfam" id="PF03471">
    <property type="entry name" value="CorC_HlyC"/>
    <property type="match status" value="1"/>
</dbReference>
<dbReference type="CDD" id="cd04590">
    <property type="entry name" value="CBS_pair_CorC_HlyC_assoc"/>
    <property type="match status" value="1"/>
</dbReference>
<dbReference type="InterPro" id="IPR044751">
    <property type="entry name" value="Ion_transp-like_CBS"/>
</dbReference>
<feature type="transmembrane region" description="Helical" evidence="8">
    <location>
        <begin position="123"/>
        <end position="142"/>
    </location>
</feature>
<feature type="domain" description="CNNM transmembrane" evidence="9">
    <location>
        <begin position="1"/>
        <end position="192"/>
    </location>
</feature>
<dbReference type="Gene3D" id="3.10.580.10">
    <property type="entry name" value="CBS-domain"/>
    <property type="match status" value="1"/>
</dbReference>
<dbReference type="Pfam" id="PF00571">
    <property type="entry name" value="CBS"/>
    <property type="match status" value="1"/>
</dbReference>
<keyword evidence="4 7" id="KW-1133">Transmembrane helix</keyword>
<evidence type="ECO:0000259" key="9">
    <source>
        <dbReference type="PROSITE" id="PS51846"/>
    </source>
</evidence>
<dbReference type="InterPro" id="IPR016169">
    <property type="entry name" value="FAD-bd_PCMH_sub2"/>
</dbReference>
<dbReference type="Proteomes" id="UP000823637">
    <property type="component" value="Unassembled WGS sequence"/>
</dbReference>
<evidence type="ECO:0000256" key="7">
    <source>
        <dbReference type="PROSITE-ProRule" id="PRU01193"/>
    </source>
</evidence>
<evidence type="ECO:0000256" key="2">
    <source>
        <dbReference type="ARBA" id="ARBA00022692"/>
    </source>
</evidence>
<feature type="transmembrane region" description="Helical" evidence="8">
    <location>
        <begin position="6"/>
        <end position="27"/>
    </location>
</feature>
<dbReference type="InterPro" id="IPR002550">
    <property type="entry name" value="CNNM"/>
</dbReference>
<dbReference type="PROSITE" id="PS51846">
    <property type="entry name" value="CNNM"/>
    <property type="match status" value="1"/>
</dbReference>
<protein>
    <submittedName>
        <fullName evidence="10">HlyC/CorC family transporter</fullName>
    </submittedName>
</protein>
<dbReference type="InterPro" id="IPR036318">
    <property type="entry name" value="FAD-bd_PCMH-like_sf"/>
</dbReference>
<dbReference type="InterPro" id="IPR000644">
    <property type="entry name" value="CBS_dom"/>
</dbReference>
<reference evidence="10" key="2">
    <citation type="journal article" date="2021" name="PeerJ">
        <title>Extensive microbial diversity within the chicken gut microbiome revealed by metagenomics and culture.</title>
        <authorList>
            <person name="Gilroy R."/>
            <person name="Ravi A."/>
            <person name="Getino M."/>
            <person name="Pursley I."/>
            <person name="Horton D.L."/>
            <person name="Alikhan N.F."/>
            <person name="Baker D."/>
            <person name="Gharbi K."/>
            <person name="Hall N."/>
            <person name="Watson M."/>
            <person name="Adriaenssens E.M."/>
            <person name="Foster-Nyarko E."/>
            <person name="Jarju S."/>
            <person name="Secka A."/>
            <person name="Antonio M."/>
            <person name="Oren A."/>
            <person name="Chaudhuri R.R."/>
            <person name="La Ragione R."/>
            <person name="Hildebrand F."/>
            <person name="Pallen M.J."/>
        </authorList>
    </citation>
    <scope>NUCLEOTIDE SEQUENCE</scope>
    <source>
        <strain evidence="10">D3-1215</strain>
    </source>
</reference>
<organism evidence="10 11">
    <name type="scientific">Candidatus Enterocola intestinipullorum</name>
    <dbReference type="NCBI Taxonomy" id="2840783"/>
    <lineage>
        <taxon>Bacteria</taxon>
        <taxon>Pseudomonadati</taxon>
        <taxon>Bacteroidota</taxon>
        <taxon>Bacteroidia</taxon>
        <taxon>Bacteroidales</taxon>
        <taxon>Candidatus Enterocola</taxon>
    </lineage>
</organism>
<comment type="caution">
    <text evidence="10">The sequence shown here is derived from an EMBL/GenBank/DDBJ whole genome shotgun (WGS) entry which is preliminary data.</text>
</comment>
<dbReference type="InterPro" id="IPR005170">
    <property type="entry name" value="Transptr-assoc_dom"/>
</dbReference>
<gene>
    <name evidence="10" type="ORF">IAC32_04975</name>
</gene>
<dbReference type="GO" id="GO:0050660">
    <property type="term" value="F:flavin adenine dinucleotide binding"/>
    <property type="evidence" value="ECO:0007669"/>
    <property type="project" value="InterPro"/>
</dbReference>
<proteinExistence type="predicted"/>
<keyword evidence="5" id="KW-0129">CBS domain</keyword>
<name>A0A9D9EG73_9BACT</name>
<evidence type="ECO:0000256" key="4">
    <source>
        <dbReference type="ARBA" id="ARBA00022989"/>
    </source>
</evidence>
<dbReference type="SMART" id="SM01091">
    <property type="entry name" value="CorC_HlyC"/>
    <property type="match status" value="1"/>
</dbReference>
<dbReference type="PANTHER" id="PTHR22777:SF17">
    <property type="entry name" value="UPF0053 PROTEIN SLL0260"/>
    <property type="match status" value="1"/>
</dbReference>
<evidence type="ECO:0000256" key="6">
    <source>
        <dbReference type="ARBA" id="ARBA00023136"/>
    </source>
</evidence>
<dbReference type="PANTHER" id="PTHR22777">
    <property type="entry name" value="HEMOLYSIN-RELATED"/>
    <property type="match status" value="1"/>
</dbReference>
<dbReference type="SUPFAM" id="SSF56176">
    <property type="entry name" value="FAD-binding/transporter-associated domain-like"/>
    <property type="match status" value="1"/>
</dbReference>
<dbReference type="SUPFAM" id="SSF54631">
    <property type="entry name" value="CBS-domain pair"/>
    <property type="match status" value="1"/>
</dbReference>
<evidence type="ECO:0000313" key="10">
    <source>
        <dbReference type="EMBL" id="MBO8447079.1"/>
    </source>
</evidence>
<comment type="subcellular location">
    <subcellularLocation>
        <location evidence="1">Membrane</location>
        <topology evidence="1">Multi-pass membrane protein</topology>
    </subcellularLocation>
</comment>
<dbReference type="InterPro" id="IPR046342">
    <property type="entry name" value="CBS_dom_sf"/>
</dbReference>
<keyword evidence="3" id="KW-0677">Repeat</keyword>
<reference evidence="10" key="1">
    <citation type="submission" date="2020-10" db="EMBL/GenBank/DDBJ databases">
        <authorList>
            <person name="Gilroy R."/>
        </authorList>
    </citation>
    <scope>NUCLEOTIDE SEQUENCE</scope>
    <source>
        <strain evidence="10">D3-1215</strain>
    </source>
</reference>
<evidence type="ECO:0000256" key="1">
    <source>
        <dbReference type="ARBA" id="ARBA00004141"/>
    </source>
</evidence>
<feature type="transmembrane region" description="Helical" evidence="8">
    <location>
        <begin position="87"/>
        <end position="111"/>
    </location>
</feature>
<evidence type="ECO:0000256" key="5">
    <source>
        <dbReference type="ARBA" id="ARBA00023122"/>
    </source>
</evidence>
<evidence type="ECO:0000256" key="3">
    <source>
        <dbReference type="ARBA" id="ARBA00022737"/>
    </source>
</evidence>
<dbReference type="EMBL" id="JADIMR010000073">
    <property type="protein sequence ID" value="MBO8447079.1"/>
    <property type="molecule type" value="Genomic_DNA"/>
</dbReference>
<sequence>MSDTIVLIIVSLAFSAFFCGMEIAFVSSNRLRVEIEKQKKTFISSILNIYYSRPDRYISTILVGQNVTMVIYGVQMTDFLMPLLSPIGSPVIVGILQTIISTIVILLFGEFVPKMIFRMNPNFFMNLFAVPLLLIYVLLYPVSRLNTFLSHGFMGLFGFKVEEDKEILPGRVDLDYLLQESNSQDPEVEKEVKIFQNALDFSKVKLRDCMVPRNEIVAVGYDDSIQDLTRAFVSSGFSKIVIYKENIDNIIGYVHSLELFKKPRKWQDKIILMPIVPETMAANKLMNSLLSKKKSLAVVVDEFGGTAGIVSFEDIVEEIFGEIEDEHDTQEYVATKSGENEYVLSGRLEIDFVNDKFDLQLPVAEEYVTIAGLIMHEAQGIPKPHEVVETGDFMFEVLKSSGNKIDLVKLICKA</sequence>
<evidence type="ECO:0000256" key="8">
    <source>
        <dbReference type="SAM" id="Phobius"/>
    </source>
</evidence>
<accession>A0A9D9EG73</accession>
<dbReference type="Pfam" id="PF01595">
    <property type="entry name" value="CNNM"/>
    <property type="match status" value="1"/>
</dbReference>
<keyword evidence="6 7" id="KW-0472">Membrane</keyword>
<keyword evidence="2 7" id="KW-0812">Transmembrane</keyword>
<dbReference type="GO" id="GO:0005886">
    <property type="term" value="C:plasma membrane"/>
    <property type="evidence" value="ECO:0007669"/>
    <property type="project" value="TreeGrafter"/>
</dbReference>
<dbReference type="AlphaFoldDB" id="A0A9D9EG73"/>
<dbReference type="Gene3D" id="3.30.465.10">
    <property type="match status" value="1"/>
</dbReference>
<feature type="transmembrane region" description="Helical" evidence="8">
    <location>
        <begin position="57"/>
        <end position="75"/>
    </location>
</feature>
<evidence type="ECO:0000313" key="11">
    <source>
        <dbReference type="Proteomes" id="UP000823637"/>
    </source>
</evidence>